<evidence type="ECO:0000313" key="1">
    <source>
        <dbReference type="EMBL" id="KGN85912.1"/>
    </source>
</evidence>
<sequence>MTVFVLKDIASAGGNLIVNGSKYTVFDLKSIAVAGLKTKSTLVIKNASKLSGLDCKSIASANPGCVTFDFSE</sequence>
<keyword evidence="2" id="KW-1185">Reference proteome</keyword>
<evidence type="ECO:0000313" key="2">
    <source>
        <dbReference type="Proteomes" id="UP000030146"/>
    </source>
</evidence>
<name>A0A0A2F772_9PORP</name>
<dbReference type="Proteomes" id="UP000030146">
    <property type="component" value="Unassembled WGS sequence"/>
</dbReference>
<dbReference type="AlphaFoldDB" id="A0A0A2F772"/>
<reference evidence="1 2" key="1">
    <citation type="submission" date="2014-08" db="EMBL/GenBank/DDBJ databases">
        <title>Porphyromonas gulae strain:COT-052_OH3439 Genome sequencing.</title>
        <authorList>
            <person name="Wallis C."/>
            <person name="Deusch O."/>
            <person name="O'Flynn C."/>
            <person name="Davis I."/>
            <person name="Jospin G."/>
            <person name="Darling A.E."/>
            <person name="Coil D.A."/>
            <person name="Alexiev A."/>
            <person name="Horsfall A."/>
            <person name="Kirkwood N."/>
            <person name="Harris S."/>
            <person name="Eisen J.A."/>
        </authorList>
    </citation>
    <scope>NUCLEOTIDE SEQUENCE [LARGE SCALE GENOMIC DNA]</scope>
    <source>
        <strain evidence="2">COT-052 OH3439</strain>
    </source>
</reference>
<dbReference type="EMBL" id="JRAK01000119">
    <property type="protein sequence ID" value="KGN85912.1"/>
    <property type="molecule type" value="Genomic_DNA"/>
</dbReference>
<comment type="caution">
    <text evidence="1">The sequence shown here is derived from an EMBL/GenBank/DDBJ whole genome shotgun (WGS) entry which is preliminary data.</text>
</comment>
<gene>
    <name evidence="1" type="ORF">HR15_08755</name>
</gene>
<protein>
    <submittedName>
        <fullName evidence="1">Uncharacterized protein</fullName>
    </submittedName>
</protein>
<accession>A0A0A2F772</accession>
<organism evidence="1 2">
    <name type="scientific">Porphyromonas gulae</name>
    <dbReference type="NCBI Taxonomy" id="111105"/>
    <lineage>
        <taxon>Bacteria</taxon>
        <taxon>Pseudomonadati</taxon>
        <taxon>Bacteroidota</taxon>
        <taxon>Bacteroidia</taxon>
        <taxon>Bacteroidales</taxon>
        <taxon>Porphyromonadaceae</taxon>
        <taxon>Porphyromonas</taxon>
    </lineage>
</organism>
<dbReference type="RefSeq" id="WP_039425762.1">
    <property type="nucleotide sequence ID" value="NZ_JRAK01000119.1"/>
</dbReference>
<proteinExistence type="predicted"/>